<sequence>MKTIINSSKSTLRLLFTSIVGALSAAIMLVGVARAAEWNGPSDWAKFDVEARRAMWVWNPVSVAGNKQANKIWDGSKNASDRFYKNYKGSMDMFFDFCENKSIRVVYMFGGTYQWSDYSRGKLDQGLVMKSFLEEANDRGIQIWYMYYLNDDRDTRSMLENTNQILEIAQAVDKFNKRYPKARFAGIHCDQEPNKPQVYPGLLDNTKKAFDWVESTGSDLLLSQALRPKWFNQSLKWNGETKTMNQHMQDCLHHSVLMAYNDKPETVYKWSKEVVDYATKIGRKAAIGSELADLKGAWPNSDKETWWEEVRAESDETRFKVGSSKSVTWEDMMHEVVKRESGKEGFDRLAIHTYSQYFYHWFGDYPRDYILSLPGKKYDSRKNNPDKVRLTKDVLPLCGVGPK</sequence>
<keyword evidence="2" id="KW-1185">Reference proteome</keyword>
<proteinExistence type="predicted"/>
<comment type="caution">
    <text evidence="1">The sequence shown here is derived from an EMBL/GenBank/DDBJ whole genome shotgun (WGS) entry which is preliminary data.</text>
</comment>
<evidence type="ECO:0000313" key="2">
    <source>
        <dbReference type="Proteomes" id="UP000624703"/>
    </source>
</evidence>
<dbReference type="EMBL" id="JAENIM010000043">
    <property type="protein sequence ID" value="MBK1792147.1"/>
    <property type="molecule type" value="Genomic_DNA"/>
</dbReference>
<dbReference type="Proteomes" id="UP000624703">
    <property type="component" value="Unassembled WGS sequence"/>
</dbReference>
<reference evidence="1" key="1">
    <citation type="submission" date="2021-01" db="EMBL/GenBank/DDBJ databases">
        <title>Modified the classification status of verrucomicrobia.</title>
        <authorList>
            <person name="Feng X."/>
        </authorList>
    </citation>
    <scope>NUCLEOTIDE SEQUENCE</scope>
    <source>
        <strain evidence="1">_KCTC 22039</strain>
    </source>
</reference>
<accession>A0A8J7MFN3</accession>
<organism evidence="1 2">
    <name type="scientific">Persicirhabdus sediminis</name>
    <dbReference type="NCBI Taxonomy" id="454144"/>
    <lineage>
        <taxon>Bacteria</taxon>
        <taxon>Pseudomonadati</taxon>
        <taxon>Verrucomicrobiota</taxon>
        <taxon>Verrucomicrobiia</taxon>
        <taxon>Verrucomicrobiales</taxon>
        <taxon>Verrucomicrobiaceae</taxon>
        <taxon>Persicirhabdus</taxon>
    </lineage>
</organism>
<gene>
    <name evidence="1" type="ORF">JIN82_13375</name>
</gene>
<dbReference type="AlphaFoldDB" id="A0A8J7MFN3"/>
<dbReference type="RefSeq" id="WP_200312161.1">
    <property type="nucleotide sequence ID" value="NZ_JAENIM010000043.1"/>
</dbReference>
<evidence type="ECO:0000313" key="1">
    <source>
        <dbReference type="EMBL" id="MBK1792147.1"/>
    </source>
</evidence>
<protein>
    <submittedName>
        <fullName evidence="1">Uncharacterized protein</fullName>
    </submittedName>
</protein>
<name>A0A8J7MFN3_9BACT</name>